<gene>
    <name evidence="1" type="ORF">AVDCRST_MAG04-3131</name>
</gene>
<proteinExistence type="predicted"/>
<dbReference type="AlphaFoldDB" id="A0A6J4J8F9"/>
<accession>A0A6J4J8F9</accession>
<dbReference type="EMBL" id="CADCTL010000224">
    <property type="protein sequence ID" value="CAA9271829.1"/>
    <property type="molecule type" value="Genomic_DNA"/>
</dbReference>
<protein>
    <submittedName>
        <fullName evidence="1">Uncharacterized protein</fullName>
    </submittedName>
</protein>
<evidence type="ECO:0000313" key="1">
    <source>
        <dbReference type="EMBL" id="CAA9271829.1"/>
    </source>
</evidence>
<name>A0A6J4J8F9_9PROT</name>
<organism evidence="1">
    <name type="scientific">uncultured Acetobacteraceae bacterium</name>
    <dbReference type="NCBI Taxonomy" id="169975"/>
    <lineage>
        <taxon>Bacteria</taxon>
        <taxon>Pseudomonadati</taxon>
        <taxon>Pseudomonadota</taxon>
        <taxon>Alphaproteobacteria</taxon>
        <taxon>Acetobacterales</taxon>
        <taxon>Acetobacteraceae</taxon>
        <taxon>environmental samples</taxon>
    </lineage>
</organism>
<sequence>MAAPRFRSFVAASMPACRRAAFFPKQHAVNAEVLQAGNPSKQVCFKKTF</sequence>
<reference evidence="1" key="1">
    <citation type="submission" date="2020-02" db="EMBL/GenBank/DDBJ databases">
        <authorList>
            <person name="Meier V. D."/>
        </authorList>
    </citation>
    <scope>NUCLEOTIDE SEQUENCE</scope>
    <source>
        <strain evidence="1">AVDCRST_MAG04</strain>
    </source>
</reference>